<dbReference type="AlphaFoldDB" id="A0A0R0CRK4"/>
<evidence type="ECO:0000313" key="7">
    <source>
        <dbReference type="EMBL" id="KRG68305.1"/>
    </source>
</evidence>
<dbReference type="Gene3D" id="3.20.20.70">
    <property type="entry name" value="Aldolase class I"/>
    <property type="match status" value="1"/>
</dbReference>
<protein>
    <recommendedName>
        <fullName evidence="6">NADH:flavin oxidoreductase/NADH oxidase N-terminal domain-containing protein</fullName>
    </recommendedName>
</protein>
<evidence type="ECO:0000256" key="3">
    <source>
        <dbReference type="ARBA" id="ARBA00022643"/>
    </source>
</evidence>
<dbReference type="PANTHER" id="PTHR43303">
    <property type="entry name" value="NADPH DEHYDROGENASE C23G7.10C-RELATED"/>
    <property type="match status" value="1"/>
</dbReference>
<dbReference type="InterPro" id="IPR013785">
    <property type="entry name" value="Aldolase_TIM"/>
</dbReference>
<dbReference type="STRING" id="344882.ABB29_13335"/>
<keyword evidence="8" id="KW-1185">Reference proteome</keyword>
<evidence type="ECO:0000256" key="5">
    <source>
        <dbReference type="ARBA" id="ARBA00023002"/>
    </source>
</evidence>
<dbReference type="Proteomes" id="UP000052052">
    <property type="component" value="Unassembled WGS sequence"/>
</dbReference>
<gene>
    <name evidence="7" type="ORF">ABB29_13335</name>
</gene>
<accession>A0A0R0CRK4</accession>
<dbReference type="CDD" id="cd02932">
    <property type="entry name" value="OYE_YqiM_FMN"/>
    <property type="match status" value="1"/>
</dbReference>
<evidence type="ECO:0000256" key="2">
    <source>
        <dbReference type="ARBA" id="ARBA00022630"/>
    </source>
</evidence>
<evidence type="ECO:0000259" key="6">
    <source>
        <dbReference type="Pfam" id="PF00724"/>
    </source>
</evidence>
<dbReference type="GO" id="GO:0050661">
    <property type="term" value="F:NADP binding"/>
    <property type="evidence" value="ECO:0007669"/>
    <property type="project" value="InterPro"/>
</dbReference>
<proteinExistence type="predicted"/>
<dbReference type="PATRIC" id="fig|344882.3.peg.1047"/>
<keyword evidence="2" id="KW-0285">Flavoprotein</keyword>
<dbReference type="GO" id="GO:0003959">
    <property type="term" value="F:NADPH dehydrogenase activity"/>
    <property type="evidence" value="ECO:0007669"/>
    <property type="project" value="InterPro"/>
</dbReference>
<keyword evidence="3" id="KW-0288">FMN</keyword>
<keyword evidence="4" id="KW-0521">NADP</keyword>
<name>A0A0R0CRK4_9GAMM</name>
<keyword evidence="5" id="KW-0560">Oxidoreductase</keyword>
<dbReference type="OrthoDB" id="8523426at2"/>
<dbReference type="PANTHER" id="PTHR43303:SF4">
    <property type="entry name" value="NADPH DEHYDROGENASE C23G7.10C-RELATED"/>
    <property type="match status" value="1"/>
</dbReference>
<evidence type="ECO:0000313" key="8">
    <source>
        <dbReference type="Proteomes" id="UP000052052"/>
    </source>
</evidence>
<dbReference type="EMBL" id="LDJL01000015">
    <property type="protein sequence ID" value="KRG68305.1"/>
    <property type="molecule type" value="Genomic_DNA"/>
</dbReference>
<dbReference type="Pfam" id="PF00724">
    <property type="entry name" value="Oxidored_FMN"/>
    <property type="match status" value="1"/>
</dbReference>
<dbReference type="InterPro" id="IPR001155">
    <property type="entry name" value="OxRdtase_FMN_N"/>
</dbReference>
<dbReference type="InterPro" id="IPR044152">
    <property type="entry name" value="YqjM-like"/>
</dbReference>
<comment type="cofactor">
    <cofactor evidence="1">
        <name>FMN</name>
        <dbReference type="ChEBI" id="CHEBI:58210"/>
    </cofactor>
</comment>
<evidence type="ECO:0000256" key="1">
    <source>
        <dbReference type="ARBA" id="ARBA00001917"/>
    </source>
</evidence>
<evidence type="ECO:0000256" key="4">
    <source>
        <dbReference type="ARBA" id="ARBA00022857"/>
    </source>
</evidence>
<organism evidence="7 8">
    <name type="scientific">Pseudoxanthomonas dokdonensis</name>
    <dbReference type="NCBI Taxonomy" id="344882"/>
    <lineage>
        <taxon>Bacteria</taxon>
        <taxon>Pseudomonadati</taxon>
        <taxon>Pseudomonadota</taxon>
        <taxon>Gammaproteobacteria</taxon>
        <taxon>Lysobacterales</taxon>
        <taxon>Lysobacteraceae</taxon>
        <taxon>Pseudoxanthomonas</taxon>
    </lineage>
</organism>
<dbReference type="SUPFAM" id="SSF51395">
    <property type="entry name" value="FMN-linked oxidoreductases"/>
    <property type="match status" value="1"/>
</dbReference>
<reference evidence="7 8" key="1">
    <citation type="submission" date="2015-05" db="EMBL/GenBank/DDBJ databases">
        <title>Genome sequencing and analysis of members of genus Stenotrophomonas.</title>
        <authorList>
            <person name="Patil P.P."/>
            <person name="Midha S."/>
            <person name="Patil P.B."/>
        </authorList>
    </citation>
    <scope>NUCLEOTIDE SEQUENCE [LARGE SCALE GENOMIC DNA]</scope>
    <source>
        <strain evidence="7 8">DSM 21858</strain>
    </source>
</reference>
<sequence length="374" mass="40097">MTDLFSPLPLRAITLPNRLVVSPMCQYSAAEGMVNDWHFAHLSRFALGGFGTVMVEASAVTPEGRISPGDVGIWNDSQAGALARIATFLKSQGTIAAIQLAHAGRKASTRRPWHGGTALDAGDLRQRGEVAWQTVAPSVLAHADDYPQPVALDEAGMEAICQAFVDATRRAEAAGFDMVEVHCAHGYLLHQFLSPLSNQRDDAYGGSLQHRMRFPLRVIAAVRKAWPDDKPLLVRISAIDAAAGGWQLDDSVEFCHALKALGVDVVDCSSGGITSSYEGPGGPGYQVPYARRIREQTGVATMAVGLITDPRQAQSIINNGDADLVALARQALVDPQWPLHAEKQLGGDPTDFSRWPLQSASRLAARAKSLARHG</sequence>
<dbReference type="RefSeq" id="WP_057659881.1">
    <property type="nucleotide sequence ID" value="NZ_LDJL01000015.1"/>
</dbReference>
<dbReference type="GO" id="GO:0010181">
    <property type="term" value="F:FMN binding"/>
    <property type="evidence" value="ECO:0007669"/>
    <property type="project" value="InterPro"/>
</dbReference>
<comment type="caution">
    <text evidence="7">The sequence shown here is derived from an EMBL/GenBank/DDBJ whole genome shotgun (WGS) entry which is preliminary data.</text>
</comment>
<feature type="domain" description="NADH:flavin oxidoreductase/NADH oxidase N-terminal" evidence="6">
    <location>
        <begin position="3"/>
        <end position="345"/>
    </location>
</feature>